<organism evidence="1 2">
    <name type="scientific">Phaeodactylibacter xiamenensis</name>
    <dbReference type="NCBI Taxonomy" id="1524460"/>
    <lineage>
        <taxon>Bacteria</taxon>
        <taxon>Pseudomonadati</taxon>
        <taxon>Bacteroidota</taxon>
        <taxon>Saprospiria</taxon>
        <taxon>Saprospirales</taxon>
        <taxon>Haliscomenobacteraceae</taxon>
        <taxon>Phaeodactylibacter</taxon>
    </lineage>
</organism>
<name>A0A098S5W2_9BACT</name>
<keyword evidence="2" id="KW-1185">Reference proteome</keyword>
<reference evidence="1 2" key="1">
    <citation type="journal article" date="2014" name="Int. J. Syst. Evol. Microbiol.">
        <title>Phaeodactylibacter xiamenensis gen. nov., sp. nov., a member of the family Saprospiraceae isolated from the marine alga Phaeodactylum tricornutum.</title>
        <authorList>
            <person name="Chen Z.Jr."/>
            <person name="Lei X."/>
            <person name="Lai Q."/>
            <person name="Li Y."/>
            <person name="Zhang B."/>
            <person name="Zhang J."/>
            <person name="Zhang H."/>
            <person name="Yang L."/>
            <person name="Zheng W."/>
            <person name="Tian Y."/>
            <person name="Yu Z."/>
            <person name="Xu H.Jr."/>
            <person name="Zheng T."/>
        </authorList>
    </citation>
    <scope>NUCLEOTIDE SEQUENCE [LARGE SCALE GENOMIC DNA]</scope>
    <source>
        <strain evidence="1 2">KD52</strain>
    </source>
</reference>
<dbReference type="OrthoDB" id="1432594at2"/>
<dbReference type="Proteomes" id="UP000029736">
    <property type="component" value="Unassembled WGS sequence"/>
</dbReference>
<accession>A0A098S5W2</accession>
<evidence type="ECO:0000313" key="2">
    <source>
        <dbReference type="Proteomes" id="UP000029736"/>
    </source>
</evidence>
<evidence type="ECO:0000313" key="1">
    <source>
        <dbReference type="EMBL" id="KGE86617.1"/>
    </source>
</evidence>
<protein>
    <submittedName>
        <fullName evidence="1">Uncharacterized protein</fullName>
    </submittedName>
</protein>
<dbReference type="AlphaFoldDB" id="A0A098S5W2"/>
<proteinExistence type="predicted"/>
<gene>
    <name evidence="1" type="ORF">IX84_20210</name>
</gene>
<sequence>MKKIESGIYLKTEGGLCNRMRSIDSAYILKELFKKKLFVIWENNHEVGANFEEIFEPLPEIKMLSTEPLFLKKLNKLPRILKNIYSAFYSISPDIRNDAVKEFCNYLGQFAK</sequence>
<dbReference type="EMBL" id="JPOS01000076">
    <property type="protein sequence ID" value="KGE86617.1"/>
    <property type="molecule type" value="Genomic_DNA"/>
</dbReference>
<dbReference type="RefSeq" id="WP_044224483.1">
    <property type="nucleotide sequence ID" value="NZ_JBKAGJ010000039.1"/>
</dbReference>
<comment type="caution">
    <text evidence="1">The sequence shown here is derived from an EMBL/GenBank/DDBJ whole genome shotgun (WGS) entry which is preliminary data.</text>
</comment>